<evidence type="ECO:0000313" key="5">
    <source>
        <dbReference type="Proteomes" id="UP000032668"/>
    </source>
</evidence>
<evidence type="ECO:0000256" key="2">
    <source>
        <dbReference type="SAM" id="SignalP"/>
    </source>
</evidence>
<feature type="domain" description="Solute-binding protein family 3/N-terminal" evidence="3">
    <location>
        <begin position="38"/>
        <end position="270"/>
    </location>
</feature>
<dbReference type="SUPFAM" id="SSF53850">
    <property type="entry name" value="Periplasmic binding protein-like II"/>
    <property type="match status" value="1"/>
</dbReference>
<evidence type="ECO:0000256" key="1">
    <source>
        <dbReference type="ARBA" id="ARBA00022729"/>
    </source>
</evidence>
<dbReference type="Gene3D" id="3.40.190.10">
    <property type="entry name" value="Periplasmic binding protein-like II"/>
    <property type="match status" value="2"/>
</dbReference>
<dbReference type="InterPro" id="IPR014337">
    <property type="entry name" value="Ectoine_EhuB"/>
</dbReference>
<dbReference type="PANTHER" id="PTHR35936">
    <property type="entry name" value="MEMBRANE-BOUND LYTIC MUREIN TRANSGLYCOSYLASE F"/>
    <property type="match status" value="1"/>
</dbReference>
<dbReference type="Pfam" id="PF00497">
    <property type="entry name" value="SBP_bac_3"/>
    <property type="match status" value="1"/>
</dbReference>
<dbReference type="EMBL" id="BANC01000010">
    <property type="protein sequence ID" value="GAN78830.1"/>
    <property type="molecule type" value="Genomic_DNA"/>
</dbReference>
<feature type="signal peptide" evidence="2">
    <location>
        <begin position="1"/>
        <end position="26"/>
    </location>
</feature>
<name>A0A0D6PAQ1_9PROT</name>
<dbReference type="AlphaFoldDB" id="A0A0D6PAQ1"/>
<reference evidence="4 5" key="1">
    <citation type="submission" date="2012-11" db="EMBL/GenBank/DDBJ databases">
        <title>Whole genome sequence of Acidocella aminolytica 101 = DSM 11237.</title>
        <authorList>
            <person name="Azuma Y."/>
            <person name="Higashiura N."/>
            <person name="Hirakawa H."/>
            <person name="Matsushita K."/>
        </authorList>
    </citation>
    <scope>NUCLEOTIDE SEQUENCE [LARGE SCALE GENOMIC DNA]</scope>
    <source>
        <strain evidence="5">101 / DSM 11237</strain>
    </source>
</reference>
<accession>A0A0D6PAQ1</accession>
<feature type="chain" id="PRO_5030005911" evidence="2">
    <location>
        <begin position="27"/>
        <end position="287"/>
    </location>
</feature>
<dbReference type="SMART" id="SM00062">
    <property type="entry name" value="PBPb"/>
    <property type="match status" value="1"/>
</dbReference>
<evidence type="ECO:0000259" key="3">
    <source>
        <dbReference type="SMART" id="SM00062"/>
    </source>
</evidence>
<dbReference type="RefSeq" id="WP_048877322.1">
    <property type="nucleotide sequence ID" value="NZ_BANC01000010.1"/>
</dbReference>
<gene>
    <name evidence="4" type="ORF">Aam_010_008</name>
</gene>
<dbReference type="InterPro" id="IPR001638">
    <property type="entry name" value="Solute-binding_3/MltF_N"/>
</dbReference>
<protein>
    <submittedName>
        <fullName evidence="4">ABC transporter ectoine/hydroxyectoine permease</fullName>
    </submittedName>
</protein>
<comment type="caution">
    <text evidence="4">The sequence shown here is derived from an EMBL/GenBank/DDBJ whole genome shotgun (WGS) entry which is preliminary data.</text>
</comment>
<evidence type="ECO:0000313" key="4">
    <source>
        <dbReference type="EMBL" id="GAN78830.1"/>
    </source>
</evidence>
<dbReference type="GO" id="GO:0033294">
    <property type="term" value="F:ectoine binding"/>
    <property type="evidence" value="ECO:0007669"/>
    <property type="project" value="InterPro"/>
</dbReference>
<dbReference type="Proteomes" id="UP000032668">
    <property type="component" value="Unassembled WGS sequence"/>
</dbReference>
<keyword evidence="5" id="KW-1185">Reference proteome</keyword>
<keyword evidence="1 2" id="KW-0732">Signal</keyword>
<sequence length="287" mass="30468">MSFGIKRRHALGLTAAAFALPSAAFAETTLTKLRKRGFIRVAVANEVPYGYMDADGHAKGIGPDVAKHVLTSIGIKHIEWVVMPFGELIPGLRARRVDMVAAEQNILPARCQVVDFSVPDSSYGEGLLVKAGNPHNIHSYMDIKNNPKLKLAIVSGADELAIAHGLGIPDSQIVSIDANADALSSVSSGRVAAYGATELTVARLAKHSQAVEAATPFTQPIVNGKSVRSYGGFSFRKDETSLREAFDKSLTAFKATDGWAKILRDAGLSDASIKAAQQKTTPELCAG</sequence>
<dbReference type="OrthoDB" id="9768183at2"/>
<dbReference type="PANTHER" id="PTHR35936:SF17">
    <property type="entry name" value="ARGININE-BINDING EXTRACELLULAR PROTEIN ARTP"/>
    <property type="match status" value="1"/>
</dbReference>
<dbReference type="GO" id="GO:0051470">
    <property type="term" value="P:ectoine transmembrane transport"/>
    <property type="evidence" value="ECO:0007669"/>
    <property type="project" value="InterPro"/>
</dbReference>
<proteinExistence type="predicted"/>
<organism evidence="4 5">
    <name type="scientific">Acidocella aminolytica 101 = DSM 11237</name>
    <dbReference type="NCBI Taxonomy" id="1120923"/>
    <lineage>
        <taxon>Bacteria</taxon>
        <taxon>Pseudomonadati</taxon>
        <taxon>Pseudomonadota</taxon>
        <taxon>Alphaproteobacteria</taxon>
        <taxon>Acetobacterales</taxon>
        <taxon>Acidocellaceae</taxon>
        <taxon>Acidocella</taxon>
    </lineage>
</organism>
<dbReference type="STRING" id="1120923.SAMN02746095_02358"/>
<dbReference type="NCBIfam" id="TIGR02995">
    <property type="entry name" value="ectoine_ehuB"/>
    <property type="match status" value="1"/>
</dbReference>